<comment type="caution">
    <text evidence="2">The sequence shown here is derived from an EMBL/GenBank/DDBJ whole genome shotgun (WGS) entry which is preliminary data.</text>
</comment>
<feature type="binding site" evidence="1">
    <location>
        <position position="181"/>
    </location>
    <ligand>
        <name>Zn(2+)</name>
        <dbReference type="ChEBI" id="CHEBI:29105"/>
    </ligand>
</feature>
<evidence type="ECO:0000256" key="1">
    <source>
        <dbReference type="PIRSR" id="PIRSR604597-1"/>
    </source>
</evidence>
<dbReference type="InterPro" id="IPR052891">
    <property type="entry name" value="DNA-3mA_glycosylase"/>
</dbReference>
<dbReference type="GO" id="GO:0008725">
    <property type="term" value="F:DNA-3-methyladenine glycosylase activity"/>
    <property type="evidence" value="ECO:0007669"/>
    <property type="project" value="UniProtKB-EC"/>
</dbReference>
<accession>A0A7W3PKI5</accession>
<evidence type="ECO:0000313" key="2">
    <source>
        <dbReference type="EMBL" id="MBA8815006.1"/>
    </source>
</evidence>
<feature type="binding site" evidence="1">
    <location>
        <position position="13"/>
    </location>
    <ligand>
        <name>Zn(2+)</name>
        <dbReference type="ChEBI" id="CHEBI:29105"/>
    </ligand>
</feature>
<dbReference type="NCBIfam" id="TIGR00624">
    <property type="entry name" value="tag"/>
    <property type="match status" value="1"/>
</dbReference>
<organism evidence="2 3">
    <name type="scientific">Microbacterium halimionae</name>
    <dbReference type="NCBI Taxonomy" id="1526413"/>
    <lineage>
        <taxon>Bacteria</taxon>
        <taxon>Bacillati</taxon>
        <taxon>Actinomycetota</taxon>
        <taxon>Actinomycetes</taxon>
        <taxon>Micrococcales</taxon>
        <taxon>Microbacteriaceae</taxon>
        <taxon>Microbacterium</taxon>
    </lineage>
</organism>
<dbReference type="InterPro" id="IPR011257">
    <property type="entry name" value="DNA_glycosylase"/>
</dbReference>
<name>A0A7W3PKI5_9MICO</name>
<dbReference type="AlphaFoldDB" id="A0A7W3PKI5"/>
<dbReference type="Gene3D" id="1.10.340.30">
    <property type="entry name" value="Hypothetical protein, domain 2"/>
    <property type="match status" value="1"/>
</dbReference>
<evidence type="ECO:0000313" key="3">
    <source>
        <dbReference type="Proteomes" id="UP000526083"/>
    </source>
</evidence>
<dbReference type="PANTHER" id="PTHR30037:SF4">
    <property type="entry name" value="DNA-3-METHYLADENINE GLYCOSYLASE I"/>
    <property type="match status" value="1"/>
</dbReference>
<dbReference type="EMBL" id="JACGWY010000001">
    <property type="protein sequence ID" value="MBA8815006.1"/>
    <property type="molecule type" value="Genomic_DNA"/>
</dbReference>
<dbReference type="GO" id="GO:0046872">
    <property type="term" value="F:metal ion binding"/>
    <property type="evidence" value="ECO:0007669"/>
    <property type="project" value="UniProtKB-KW"/>
</dbReference>
<dbReference type="Pfam" id="PF03352">
    <property type="entry name" value="Adenine_glyco"/>
    <property type="match status" value="1"/>
</dbReference>
<reference evidence="2 3" key="1">
    <citation type="submission" date="2020-07" db="EMBL/GenBank/DDBJ databases">
        <title>Sequencing the genomes of 1000 actinobacteria strains.</title>
        <authorList>
            <person name="Klenk H.-P."/>
        </authorList>
    </citation>
    <scope>NUCLEOTIDE SEQUENCE [LARGE SCALE GENOMIC DNA]</scope>
    <source>
        <strain evidence="2 3">DSM 27576</strain>
    </source>
</reference>
<keyword evidence="2" id="KW-0378">Hydrolase</keyword>
<dbReference type="InterPro" id="IPR005019">
    <property type="entry name" value="Adenine_glyco"/>
</dbReference>
<proteinExistence type="predicted"/>
<feature type="binding site" evidence="1">
    <location>
        <position position="185"/>
    </location>
    <ligand>
        <name>Zn(2+)</name>
        <dbReference type="ChEBI" id="CHEBI:29105"/>
    </ligand>
</feature>
<dbReference type="PANTHER" id="PTHR30037">
    <property type="entry name" value="DNA-3-METHYLADENINE GLYCOSYLASE 1"/>
    <property type="match status" value="1"/>
</dbReference>
<keyword evidence="2" id="KW-0326">Glycosidase</keyword>
<dbReference type="GO" id="GO:0006284">
    <property type="term" value="P:base-excision repair"/>
    <property type="evidence" value="ECO:0007669"/>
    <property type="project" value="InterPro"/>
</dbReference>
<dbReference type="InterPro" id="IPR004597">
    <property type="entry name" value="Tag"/>
</dbReference>
<feature type="binding site" evidence="1">
    <location>
        <position position="26"/>
    </location>
    <ligand>
        <name>Zn(2+)</name>
        <dbReference type="ChEBI" id="CHEBI:29105"/>
    </ligand>
</feature>
<sequence length="189" mass="21137">MDVRVDADGIARCGWVGEDVEYCRYHDEEWGNPLHGDRALFEKLSLEGFQAGLSWITILRKRPRFREDFAQFDPETVAAFGPDDIERLMADAGIIRNRAKIIATIANAQIVTQMASGELDDFIWSFAPATPRPRPRVLAEIAATTPESEAMSKALRKRGFRFVGPTTMYALMQSGGMVDDHVAGCWRAT</sequence>
<keyword evidence="1" id="KW-0479">Metal-binding</keyword>
<dbReference type="EC" id="3.2.2.20" evidence="2"/>
<keyword evidence="1" id="KW-0862">Zinc</keyword>
<gene>
    <name evidence="2" type="ORF">FHX48_000058</name>
</gene>
<dbReference type="SUPFAM" id="SSF48150">
    <property type="entry name" value="DNA-glycosylase"/>
    <property type="match status" value="1"/>
</dbReference>
<keyword evidence="3" id="KW-1185">Reference proteome</keyword>
<dbReference type="Proteomes" id="UP000526083">
    <property type="component" value="Unassembled WGS sequence"/>
</dbReference>
<protein>
    <submittedName>
        <fullName evidence="2">DNA-3-methyladenine glycosylase I</fullName>
        <ecNumber evidence="2">3.2.2.20</ecNumber>
    </submittedName>
</protein>